<reference evidence="2" key="2">
    <citation type="submission" date="2025-08" db="UniProtKB">
        <authorList>
            <consortium name="Ensembl"/>
        </authorList>
    </citation>
    <scope>IDENTIFICATION</scope>
</reference>
<dbReference type="AlphaFoldDB" id="A0A7N9CU61"/>
<sequence length="148" mass="15414">MPSDDKTPARVHTTSEAHQTGSPTPVPLGYPHQSFVSQPHPFSKQPCPCPRQSPQGDFGWVTPGAPHSINGPSSPAAPSLTSLGSLGSRVQEPGSPSPRPHPCQSSLGDFGTTGLRDAGDSWGSLLQTLPSTPATSRSPSLGSLHWHL</sequence>
<protein>
    <submittedName>
        <fullName evidence="2">Uncharacterized protein</fullName>
    </submittedName>
</protein>
<dbReference type="Ensembl" id="ENSMFAT00000098053.1">
    <property type="protein sequence ID" value="ENSMFAP00000056690.1"/>
    <property type="gene ID" value="ENSMFAG00000051242.1"/>
</dbReference>
<reference evidence="2" key="3">
    <citation type="submission" date="2025-09" db="UniProtKB">
        <authorList>
            <consortium name="Ensembl"/>
        </authorList>
    </citation>
    <scope>IDENTIFICATION</scope>
</reference>
<feature type="compositionally biased region" description="Polar residues" evidence="1">
    <location>
        <begin position="12"/>
        <end position="23"/>
    </location>
</feature>
<feature type="compositionally biased region" description="Low complexity" evidence="1">
    <location>
        <begin position="71"/>
        <end position="88"/>
    </location>
</feature>
<feature type="compositionally biased region" description="Polar residues" evidence="1">
    <location>
        <begin position="124"/>
        <end position="141"/>
    </location>
</feature>
<dbReference type="Proteomes" id="UP000233100">
    <property type="component" value="Chromosome 7"/>
</dbReference>
<accession>A0A7N9CU61</accession>
<evidence type="ECO:0000256" key="1">
    <source>
        <dbReference type="SAM" id="MobiDB-lite"/>
    </source>
</evidence>
<organism evidence="2 3">
    <name type="scientific">Macaca fascicularis</name>
    <name type="common">Crab-eating macaque</name>
    <name type="synonym">Cynomolgus monkey</name>
    <dbReference type="NCBI Taxonomy" id="9541"/>
    <lineage>
        <taxon>Eukaryota</taxon>
        <taxon>Metazoa</taxon>
        <taxon>Chordata</taxon>
        <taxon>Craniata</taxon>
        <taxon>Vertebrata</taxon>
        <taxon>Euteleostomi</taxon>
        <taxon>Mammalia</taxon>
        <taxon>Eutheria</taxon>
        <taxon>Euarchontoglires</taxon>
        <taxon>Primates</taxon>
        <taxon>Haplorrhini</taxon>
        <taxon>Catarrhini</taxon>
        <taxon>Cercopithecidae</taxon>
        <taxon>Cercopithecinae</taxon>
        <taxon>Macaca</taxon>
    </lineage>
</organism>
<keyword evidence="3" id="KW-1185">Reference proteome</keyword>
<feature type="region of interest" description="Disordered" evidence="1">
    <location>
        <begin position="1"/>
        <end position="148"/>
    </location>
</feature>
<evidence type="ECO:0000313" key="2">
    <source>
        <dbReference type="Ensembl" id="ENSMFAP00000056690.1"/>
    </source>
</evidence>
<reference evidence="2 3" key="1">
    <citation type="submission" date="2013-03" db="EMBL/GenBank/DDBJ databases">
        <authorList>
            <person name="Warren W."/>
            <person name="Wilson R.K."/>
        </authorList>
    </citation>
    <scope>NUCLEOTIDE SEQUENCE</scope>
</reference>
<evidence type="ECO:0000313" key="3">
    <source>
        <dbReference type="Proteomes" id="UP000233100"/>
    </source>
</evidence>
<dbReference type="GeneTree" id="ENSGT01030000240274"/>
<name>A0A7N9CU61_MACFA</name>
<proteinExistence type="predicted"/>